<reference evidence="1" key="1">
    <citation type="journal article" date="2015" name="Nature">
        <title>Complex archaea that bridge the gap between prokaryotes and eukaryotes.</title>
        <authorList>
            <person name="Spang A."/>
            <person name="Saw J.H."/>
            <person name="Jorgensen S.L."/>
            <person name="Zaremba-Niedzwiedzka K."/>
            <person name="Martijn J."/>
            <person name="Lind A.E."/>
            <person name="van Eijk R."/>
            <person name="Schleper C."/>
            <person name="Guy L."/>
            <person name="Ettema T.J."/>
        </authorList>
    </citation>
    <scope>NUCLEOTIDE SEQUENCE</scope>
</reference>
<evidence type="ECO:0000313" key="1">
    <source>
        <dbReference type="EMBL" id="KKN67730.1"/>
    </source>
</evidence>
<sequence length="80" mass="9099">MKQTVLSPPDCNRCDRKGCNPVIRPKFGDPYLRTKNFSCKGQVEPRSGWQLAELALAHPTSLNESLSSLDFEVNLNFYLR</sequence>
<dbReference type="AlphaFoldDB" id="A0A0F9SFQ4"/>
<protein>
    <submittedName>
        <fullName evidence="1">Uncharacterized protein</fullName>
    </submittedName>
</protein>
<name>A0A0F9SFQ4_9ZZZZ</name>
<dbReference type="EMBL" id="LAZR01000467">
    <property type="protein sequence ID" value="KKN67730.1"/>
    <property type="molecule type" value="Genomic_DNA"/>
</dbReference>
<accession>A0A0F9SFQ4</accession>
<comment type="caution">
    <text evidence="1">The sequence shown here is derived from an EMBL/GenBank/DDBJ whole genome shotgun (WGS) entry which is preliminary data.</text>
</comment>
<gene>
    <name evidence="1" type="ORF">LCGC14_0458780</name>
</gene>
<organism evidence="1">
    <name type="scientific">marine sediment metagenome</name>
    <dbReference type="NCBI Taxonomy" id="412755"/>
    <lineage>
        <taxon>unclassified sequences</taxon>
        <taxon>metagenomes</taxon>
        <taxon>ecological metagenomes</taxon>
    </lineage>
</organism>
<proteinExistence type="predicted"/>